<dbReference type="Gene3D" id="3.40.50.450">
    <property type="match status" value="1"/>
</dbReference>
<evidence type="ECO:0008006" key="2">
    <source>
        <dbReference type="Google" id="ProtNLM"/>
    </source>
</evidence>
<evidence type="ECO:0000313" key="1">
    <source>
        <dbReference type="EMBL" id="GAJ23124.1"/>
    </source>
</evidence>
<dbReference type="SUPFAM" id="SSF52309">
    <property type="entry name" value="N-(deoxy)ribosyltransferase-like"/>
    <property type="match status" value="1"/>
</dbReference>
<protein>
    <recommendedName>
        <fullName evidence="2">Nucleoside 2-deoxyribosyltransferase</fullName>
    </recommendedName>
</protein>
<comment type="caution">
    <text evidence="1">The sequence shown here is derived from an EMBL/GenBank/DDBJ whole genome shotgun (WGS) entry which is preliminary data.</text>
</comment>
<gene>
    <name evidence="1" type="ORF">S12H4_55788</name>
</gene>
<accession>X1V096</accession>
<sequence>MKRAYLAISLSLRATLDPVVKIIQQVLAEHGIELFVFVDHYHFSPHQEKEMMQQALIEIDRCGLLIAECSEKAIGVGLEAGYAIGRGKQLWYLRPQNAPHSTTVAGAAHKSFIYGNTGDLADQIRKELHTAI</sequence>
<proteinExistence type="predicted"/>
<dbReference type="InterPro" id="IPR007710">
    <property type="entry name" value="Nucleoside_deoxyribTrfase"/>
</dbReference>
<dbReference type="AlphaFoldDB" id="X1V096"/>
<name>X1V096_9ZZZZ</name>
<dbReference type="EMBL" id="BARW01035827">
    <property type="protein sequence ID" value="GAJ23124.1"/>
    <property type="molecule type" value="Genomic_DNA"/>
</dbReference>
<organism evidence="1">
    <name type="scientific">marine sediment metagenome</name>
    <dbReference type="NCBI Taxonomy" id="412755"/>
    <lineage>
        <taxon>unclassified sequences</taxon>
        <taxon>metagenomes</taxon>
        <taxon>ecological metagenomes</taxon>
    </lineage>
</organism>
<reference evidence="1" key="1">
    <citation type="journal article" date="2014" name="Front. Microbiol.">
        <title>High frequency of phylogenetically diverse reductive dehalogenase-homologous genes in deep subseafloor sedimentary metagenomes.</title>
        <authorList>
            <person name="Kawai M."/>
            <person name="Futagami T."/>
            <person name="Toyoda A."/>
            <person name="Takaki Y."/>
            <person name="Nishi S."/>
            <person name="Hori S."/>
            <person name="Arai W."/>
            <person name="Tsubouchi T."/>
            <person name="Morono Y."/>
            <person name="Uchiyama I."/>
            <person name="Ito T."/>
            <person name="Fujiyama A."/>
            <person name="Inagaki F."/>
            <person name="Takami H."/>
        </authorList>
    </citation>
    <scope>NUCLEOTIDE SEQUENCE</scope>
    <source>
        <strain evidence="1">Expedition CK06-06</strain>
    </source>
</reference>
<dbReference type="Pfam" id="PF05014">
    <property type="entry name" value="Nuc_deoxyrib_tr"/>
    <property type="match status" value="1"/>
</dbReference>